<keyword evidence="3" id="KW-0812">Transmembrane</keyword>
<evidence type="ECO:0000313" key="5">
    <source>
        <dbReference type="EMBL" id="MDW8800461.1"/>
    </source>
</evidence>
<reference evidence="5 6" key="1">
    <citation type="submission" date="2023-04" db="EMBL/GenBank/DDBJ databases">
        <title>Clostridium tannerae sp. nov., isolated from the fecal material of an alpaca.</title>
        <authorList>
            <person name="Miller S."/>
            <person name="Hendry M."/>
            <person name="King J."/>
            <person name="Sankaranarayanan K."/>
            <person name="Lawson P.A."/>
        </authorList>
    </citation>
    <scope>NUCLEOTIDE SEQUENCE [LARGE SCALE GENOMIC DNA]</scope>
    <source>
        <strain evidence="5 6">A1-XYC3</strain>
    </source>
</reference>
<dbReference type="InterPro" id="IPR019079">
    <property type="entry name" value="Capsule_synth_CapA"/>
</dbReference>
<keyword evidence="3" id="KW-0472">Membrane</keyword>
<dbReference type="SUPFAM" id="SSF56300">
    <property type="entry name" value="Metallo-dependent phosphatases"/>
    <property type="match status" value="1"/>
</dbReference>
<evidence type="ECO:0000256" key="1">
    <source>
        <dbReference type="ARBA" id="ARBA00005662"/>
    </source>
</evidence>
<name>A0ABU4JQT8_9CLOT</name>
<feature type="region of interest" description="Disordered" evidence="2">
    <location>
        <begin position="46"/>
        <end position="67"/>
    </location>
</feature>
<protein>
    <submittedName>
        <fullName evidence="5">CapA family protein</fullName>
        <ecNumber evidence="5">3.1.-.-</ecNumber>
    </submittedName>
</protein>
<dbReference type="PANTHER" id="PTHR33393">
    <property type="entry name" value="POLYGLUTAMINE SYNTHESIS ACCESSORY PROTEIN RV0574C-RELATED"/>
    <property type="match status" value="1"/>
</dbReference>
<comment type="similarity">
    <text evidence="1">Belongs to the CapA family.</text>
</comment>
<feature type="transmembrane region" description="Helical" evidence="3">
    <location>
        <begin position="12"/>
        <end position="33"/>
    </location>
</feature>
<keyword evidence="3" id="KW-1133">Transmembrane helix</keyword>
<dbReference type="EMBL" id="JARUJP010000004">
    <property type="protein sequence ID" value="MDW8800461.1"/>
    <property type="molecule type" value="Genomic_DNA"/>
</dbReference>
<evidence type="ECO:0000313" key="6">
    <source>
        <dbReference type="Proteomes" id="UP001281656"/>
    </source>
</evidence>
<dbReference type="RefSeq" id="WP_318796969.1">
    <property type="nucleotide sequence ID" value="NZ_JARUJP010000004.1"/>
</dbReference>
<feature type="domain" description="Capsule synthesis protein CapA" evidence="4">
    <location>
        <begin position="74"/>
        <end position="302"/>
    </location>
</feature>
<proteinExistence type="inferred from homology"/>
<dbReference type="InterPro" id="IPR052169">
    <property type="entry name" value="CW_Biosynth-Accessory"/>
</dbReference>
<accession>A0ABU4JQT8</accession>
<dbReference type="EC" id="3.1.-.-" evidence="5"/>
<sequence>MVRKKENREVKVKKIVITVLMFLVFVGGSYYSLHKTVYKKLADEKVSSNNSSEKDSNNEKNTIDKKEPVQTEVLLSSAGDCTIGHDTNFGYANSLPAVLNQKGNDYSYFFKNVAEIFKEDNITTVNLETTFTNATVKAEKQFNFKAPPEYAKSLPLGNIEAVNLSNNHIYDYLDKGFKDTIAAVKAEGINYFGEGNKWLTEVNGNKMAFLGYRGFSSDEAFLKKVKGDIEELKSKGYTVVINFHWGQENSYYPSEGQKQIAHYAIDQGADLIVGHHPHVIQGIEKYKNKIIAYSLGNFAFGGNMNPRDKDTFILQTKFVFKDNNLVSYGIKVIPCSISSVSYVNDYCPTPLKGNREQEVLAKLNKISMNLDFELKNDFVFLQH</sequence>
<dbReference type="Gene3D" id="3.60.21.10">
    <property type="match status" value="1"/>
</dbReference>
<keyword evidence="6" id="KW-1185">Reference proteome</keyword>
<dbReference type="PANTHER" id="PTHR33393:SF11">
    <property type="entry name" value="POLYGLUTAMINE SYNTHESIS ACCESSORY PROTEIN RV0574C-RELATED"/>
    <property type="match status" value="1"/>
</dbReference>
<evidence type="ECO:0000256" key="2">
    <source>
        <dbReference type="SAM" id="MobiDB-lite"/>
    </source>
</evidence>
<keyword evidence="5" id="KW-0378">Hydrolase</keyword>
<comment type="caution">
    <text evidence="5">The sequence shown here is derived from an EMBL/GenBank/DDBJ whole genome shotgun (WGS) entry which is preliminary data.</text>
</comment>
<dbReference type="InterPro" id="IPR029052">
    <property type="entry name" value="Metallo-depent_PP-like"/>
</dbReference>
<evidence type="ECO:0000256" key="3">
    <source>
        <dbReference type="SAM" id="Phobius"/>
    </source>
</evidence>
<dbReference type="CDD" id="cd07381">
    <property type="entry name" value="MPP_CapA"/>
    <property type="match status" value="1"/>
</dbReference>
<dbReference type="Proteomes" id="UP001281656">
    <property type="component" value="Unassembled WGS sequence"/>
</dbReference>
<organism evidence="5 6">
    <name type="scientific">Clostridium tanneri</name>
    <dbReference type="NCBI Taxonomy" id="3037988"/>
    <lineage>
        <taxon>Bacteria</taxon>
        <taxon>Bacillati</taxon>
        <taxon>Bacillota</taxon>
        <taxon>Clostridia</taxon>
        <taxon>Eubacteriales</taxon>
        <taxon>Clostridiaceae</taxon>
        <taxon>Clostridium</taxon>
    </lineage>
</organism>
<dbReference type="SMART" id="SM00854">
    <property type="entry name" value="PGA_cap"/>
    <property type="match status" value="1"/>
</dbReference>
<evidence type="ECO:0000259" key="4">
    <source>
        <dbReference type="SMART" id="SM00854"/>
    </source>
</evidence>
<gene>
    <name evidence="5" type="ORF">P8V03_04750</name>
</gene>
<dbReference type="GO" id="GO:0016787">
    <property type="term" value="F:hydrolase activity"/>
    <property type="evidence" value="ECO:0007669"/>
    <property type="project" value="UniProtKB-KW"/>
</dbReference>
<dbReference type="Pfam" id="PF09587">
    <property type="entry name" value="PGA_cap"/>
    <property type="match status" value="1"/>
</dbReference>